<dbReference type="Pfam" id="PF02575">
    <property type="entry name" value="YbaB_DNA_bd"/>
    <property type="match status" value="1"/>
</dbReference>
<comment type="similarity">
    <text evidence="2">Belongs to the YbaB/EbfC family.</text>
</comment>
<accession>A0A939D9U9</accession>
<proteinExistence type="inferred from homology"/>
<name>A0A939D9U9_CLOAM</name>
<feature type="region of interest" description="Disordered" evidence="3">
    <location>
        <begin position="1"/>
        <end position="42"/>
    </location>
</feature>
<dbReference type="HAMAP" id="MF_00274">
    <property type="entry name" value="DNA_YbaB_EbfC"/>
    <property type="match status" value="1"/>
</dbReference>
<dbReference type="GO" id="GO:0003677">
    <property type="term" value="F:DNA binding"/>
    <property type="evidence" value="ECO:0007669"/>
    <property type="project" value="UniProtKB-UniRule"/>
</dbReference>
<dbReference type="PANTHER" id="PTHR33449">
    <property type="entry name" value="NUCLEOID-ASSOCIATED PROTEIN YBAB"/>
    <property type="match status" value="1"/>
</dbReference>
<protein>
    <recommendedName>
        <fullName evidence="2">Nucleoid-associated protein JYB65_10955</fullName>
    </recommendedName>
</protein>
<organism evidence="4 5">
    <name type="scientific">Clostridium aminobutyricum</name>
    <dbReference type="NCBI Taxonomy" id="33953"/>
    <lineage>
        <taxon>Bacteria</taxon>
        <taxon>Bacillati</taxon>
        <taxon>Bacillota</taxon>
        <taxon>Clostridia</taxon>
        <taxon>Eubacteriales</taxon>
        <taxon>Clostridiaceae</taxon>
        <taxon>Clostridium</taxon>
    </lineage>
</organism>
<keyword evidence="5" id="KW-1185">Reference proteome</keyword>
<keyword evidence="1 2" id="KW-0238">DNA-binding</keyword>
<comment type="subcellular location">
    <subcellularLocation>
        <location evidence="2">Cytoplasm</location>
        <location evidence="2">Nucleoid</location>
    </subcellularLocation>
</comment>
<dbReference type="GO" id="GO:0043590">
    <property type="term" value="C:bacterial nucleoid"/>
    <property type="evidence" value="ECO:0007669"/>
    <property type="project" value="UniProtKB-UniRule"/>
</dbReference>
<sequence>MGKGMRAGKKPSAGGGMGGGANMQKQIQQMQQMQRQMEETQAEIEKMEATATAGGGAVTISVNGAKELIKVELKPEVVDPDDIEMLQDLILVAANEALRQMEEIAQNEMSKITGGLNIPGLM</sequence>
<gene>
    <name evidence="4" type="ORF">JYB65_10955</name>
</gene>
<dbReference type="Proteomes" id="UP000664545">
    <property type="component" value="Unassembled WGS sequence"/>
</dbReference>
<dbReference type="PIRSF" id="PIRSF004555">
    <property type="entry name" value="UCP004555"/>
    <property type="match status" value="1"/>
</dbReference>
<evidence type="ECO:0000313" key="5">
    <source>
        <dbReference type="Proteomes" id="UP000664545"/>
    </source>
</evidence>
<dbReference type="SUPFAM" id="SSF82607">
    <property type="entry name" value="YbaB-like"/>
    <property type="match status" value="1"/>
</dbReference>
<dbReference type="InterPro" id="IPR004401">
    <property type="entry name" value="YbaB/EbfC"/>
</dbReference>
<evidence type="ECO:0000256" key="3">
    <source>
        <dbReference type="SAM" id="MobiDB-lite"/>
    </source>
</evidence>
<dbReference type="PANTHER" id="PTHR33449:SF1">
    <property type="entry name" value="NUCLEOID-ASSOCIATED PROTEIN YBAB"/>
    <property type="match status" value="1"/>
</dbReference>
<dbReference type="NCBIfam" id="TIGR00103">
    <property type="entry name" value="DNA_YbaB_EbfC"/>
    <property type="match status" value="1"/>
</dbReference>
<evidence type="ECO:0000256" key="2">
    <source>
        <dbReference type="HAMAP-Rule" id="MF_00274"/>
    </source>
</evidence>
<feature type="compositionally biased region" description="Low complexity" evidence="3">
    <location>
        <begin position="23"/>
        <end position="35"/>
    </location>
</feature>
<comment type="function">
    <text evidence="2">Binds to DNA and alters its conformation. May be involved in regulation of gene expression, nucleoid organization and DNA protection.</text>
</comment>
<keyword evidence="2" id="KW-0963">Cytoplasm</keyword>
<dbReference type="RefSeq" id="WP_206582723.1">
    <property type="nucleotide sequence ID" value="NZ_JAFJZZ010000005.1"/>
</dbReference>
<dbReference type="GO" id="GO:0005829">
    <property type="term" value="C:cytosol"/>
    <property type="evidence" value="ECO:0007669"/>
    <property type="project" value="TreeGrafter"/>
</dbReference>
<comment type="caution">
    <text evidence="4">The sequence shown here is derived from an EMBL/GenBank/DDBJ whole genome shotgun (WGS) entry which is preliminary data.</text>
</comment>
<dbReference type="AlphaFoldDB" id="A0A939D9U9"/>
<evidence type="ECO:0000256" key="1">
    <source>
        <dbReference type="ARBA" id="ARBA00023125"/>
    </source>
</evidence>
<reference evidence="4" key="1">
    <citation type="submission" date="2021-02" db="EMBL/GenBank/DDBJ databases">
        <title>Abyssanaerobacter marinus gen.nov., sp., nov, anaerobic bacterium isolated from the Onnuri vent field of Indian Ocean and suggestion of Mogibacteriaceae fam. nov., and proposal of reclassification of ambiguous this family's genus member.</title>
        <authorList>
            <person name="Kim Y.J."/>
            <person name="Yang J.-A."/>
        </authorList>
    </citation>
    <scope>NUCLEOTIDE SEQUENCE</scope>
    <source>
        <strain evidence="4">DSM 2634</strain>
    </source>
</reference>
<evidence type="ECO:0000313" key="4">
    <source>
        <dbReference type="EMBL" id="MBN7773881.1"/>
    </source>
</evidence>
<dbReference type="Gene3D" id="3.30.1310.10">
    <property type="entry name" value="Nucleoid-associated protein YbaB-like domain"/>
    <property type="match status" value="1"/>
</dbReference>
<comment type="subunit">
    <text evidence="2">Homodimer.</text>
</comment>
<dbReference type="EMBL" id="JAFJZZ010000005">
    <property type="protein sequence ID" value="MBN7773881.1"/>
    <property type="molecule type" value="Genomic_DNA"/>
</dbReference>
<dbReference type="InterPro" id="IPR036894">
    <property type="entry name" value="YbaB-like_sf"/>
</dbReference>